<sequence length="137" mass="14949">IHAQIKNRRLNHLHQFSTRLVKENALIVVGNVSSSKLAKTKMAKSVLDAGWYTLKTQLDYKSKAMQAVFLEVNESYTTQTCSYCGCISSNSPKGRAGLGIREWTCPECGAMHDRDVNAAKNILAAGHCRLAGGIPAL</sequence>
<dbReference type="RefSeq" id="WP_143594355.1">
    <property type="nucleotide sequence ID" value="NZ_FUYB01000013.1"/>
</dbReference>
<organism evidence="3 4">
    <name type="scientific">Thiothrix eikelboomii</name>
    <dbReference type="NCBI Taxonomy" id="92487"/>
    <lineage>
        <taxon>Bacteria</taxon>
        <taxon>Pseudomonadati</taxon>
        <taxon>Pseudomonadota</taxon>
        <taxon>Gammaproteobacteria</taxon>
        <taxon>Thiotrichales</taxon>
        <taxon>Thiotrichaceae</taxon>
        <taxon>Thiothrix</taxon>
    </lineage>
</organism>
<evidence type="ECO:0000256" key="1">
    <source>
        <dbReference type="ARBA" id="ARBA00023125"/>
    </source>
</evidence>
<dbReference type="OrthoDB" id="5613790at2"/>
<dbReference type="NCBIfam" id="NF040570">
    <property type="entry name" value="guided_TnpB"/>
    <property type="match status" value="1"/>
</dbReference>
<keyword evidence="1" id="KW-0238">DNA-binding</keyword>
<dbReference type="AlphaFoldDB" id="A0A1T4X4Y1"/>
<evidence type="ECO:0000313" key="4">
    <source>
        <dbReference type="Proteomes" id="UP000190460"/>
    </source>
</evidence>
<proteinExistence type="predicted"/>
<reference evidence="3 4" key="1">
    <citation type="submission" date="2017-02" db="EMBL/GenBank/DDBJ databases">
        <authorList>
            <person name="Peterson S.W."/>
        </authorList>
    </citation>
    <scope>NUCLEOTIDE SEQUENCE [LARGE SCALE GENOMIC DNA]</scope>
    <source>
        <strain evidence="3 4">ATCC 49788</strain>
    </source>
</reference>
<accession>A0A1T4X4Y1</accession>
<dbReference type="STRING" id="92487.SAMN02745130_02523"/>
<dbReference type="Pfam" id="PF07282">
    <property type="entry name" value="Cas12f1-like_TNB"/>
    <property type="match status" value="1"/>
</dbReference>
<dbReference type="EMBL" id="FUYB01000013">
    <property type="protein sequence ID" value="SKA84720.1"/>
    <property type="molecule type" value="Genomic_DNA"/>
</dbReference>
<dbReference type="Proteomes" id="UP000190460">
    <property type="component" value="Unassembled WGS sequence"/>
</dbReference>
<gene>
    <name evidence="3" type="ORF">SAMN02745130_02523</name>
</gene>
<keyword evidence="4" id="KW-1185">Reference proteome</keyword>
<name>A0A1T4X4Y1_9GAMM</name>
<feature type="non-terminal residue" evidence="3">
    <location>
        <position position="1"/>
    </location>
</feature>
<dbReference type="InterPro" id="IPR010095">
    <property type="entry name" value="Cas12f1-like_TNB"/>
</dbReference>
<feature type="domain" description="Cas12f1-like TNB" evidence="2">
    <location>
        <begin position="51"/>
        <end position="122"/>
    </location>
</feature>
<dbReference type="GO" id="GO:0003677">
    <property type="term" value="F:DNA binding"/>
    <property type="evidence" value="ECO:0007669"/>
    <property type="project" value="UniProtKB-KW"/>
</dbReference>
<evidence type="ECO:0000313" key="3">
    <source>
        <dbReference type="EMBL" id="SKA84720.1"/>
    </source>
</evidence>
<evidence type="ECO:0000259" key="2">
    <source>
        <dbReference type="Pfam" id="PF07282"/>
    </source>
</evidence>
<protein>
    <submittedName>
        <fullName evidence="3">Transposase, IS605 OrfB family, central region</fullName>
    </submittedName>
</protein>